<dbReference type="Proteomes" id="UP000001936">
    <property type="component" value="Chromosome"/>
</dbReference>
<dbReference type="eggNOG" id="ENOG502Z7Y8">
    <property type="taxonomic scope" value="Bacteria"/>
</dbReference>
<dbReference type="CDD" id="cd16413">
    <property type="entry name" value="DGQHR_domain"/>
    <property type="match status" value="1"/>
</dbReference>
<dbReference type="AlphaFoldDB" id="Q2K645"/>
<keyword evidence="2" id="KW-1185">Reference proteome</keyword>
<dbReference type="EMBL" id="CP000133">
    <property type="protein sequence ID" value="ABC91691.1"/>
    <property type="molecule type" value="Genomic_DNA"/>
</dbReference>
<dbReference type="RefSeq" id="WP_011426167.1">
    <property type="nucleotide sequence ID" value="NC_007761.1"/>
</dbReference>
<dbReference type="HOGENOM" id="CLU_072752_0_0_5"/>
<protein>
    <submittedName>
        <fullName evidence="1">Hypothetical conserved protein</fullName>
    </submittedName>
</protein>
<proteinExistence type="predicted"/>
<evidence type="ECO:0000313" key="2">
    <source>
        <dbReference type="Proteomes" id="UP000001936"/>
    </source>
</evidence>
<name>Q2K645_RHIEC</name>
<reference evidence="1 2" key="1">
    <citation type="journal article" date="2006" name="Proc. Natl. Acad. Sci. U.S.A.">
        <title>The partitioned Rhizobium etli genome: genetic and metabolic redundancy in seven interacting replicons.</title>
        <authorList>
            <person name="Gonzalez V."/>
            <person name="Santamaria R.I."/>
            <person name="Bustos P."/>
            <person name="Hernandez-Gonzalez I."/>
            <person name="Medrano-Soto A."/>
            <person name="Moreno-Hagelsieb G."/>
            <person name="Janga S.C."/>
            <person name="Ramirez M.A."/>
            <person name="Jimenez-Jacinto V."/>
            <person name="Collado-Vides J."/>
            <person name="Davila G."/>
        </authorList>
    </citation>
    <scope>NUCLEOTIDE SEQUENCE [LARGE SCALE GENOMIC DNA]</scope>
    <source>
        <strain evidence="2">ATCC 51251 / DSM 11541 / JCM 21823 / NBRC 15573 / CFN 42</strain>
    </source>
</reference>
<dbReference type="Pfam" id="PF14072">
    <property type="entry name" value="DndB"/>
    <property type="match status" value="1"/>
</dbReference>
<dbReference type="NCBIfam" id="TIGR03187">
    <property type="entry name" value="DGQHR"/>
    <property type="match status" value="1"/>
</dbReference>
<organism evidence="1 2">
    <name type="scientific">Rhizobium etli (strain ATCC 51251 / DSM 11541 / JCM 21823 / NBRC 15573 / CFN 42)</name>
    <dbReference type="NCBI Taxonomy" id="347834"/>
    <lineage>
        <taxon>Bacteria</taxon>
        <taxon>Pseudomonadati</taxon>
        <taxon>Pseudomonadota</taxon>
        <taxon>Alphaproteobacteria</taxon>
        <taxon>Hyphomicrobiales</taxon>
        <taxon>Rhizobiaceae</taxon>
        <taxon>Rhizobium/Agrobacterium group</taxon>
        <taxon>Rhizobium</taxon>
    </lineage>
</organism>
<dbReference type="InterPro" id="IPR017642">
    <property type="entry name" value="DNA_S_mod_DndB"/>
</dbReference>
<evidence type="ECO:0000313" key="1">
    <source>
        <dbReference type="EMBL" id="ABC91691.1"/>
    </source>
</evidence>
<accession>Q2K645</accession>
<gene>
    <name evidence="1" type="ordered locus">RHE_CH02924</name>
</gene>
<dbReference type="OrthoDB" id="9789139at2"/>
<sequence>MADENTGDGFLSYTASLITQGNHRFYSLTIPSDVLARTCFVVDRDEDPIAGFQRLLDKDRAQQIADYIDAGFGTIPTSVVLSGQSISEFTYDRRKRTVRFRDIPKSFLVLDGQHRIYGFHLAKSELRVPVVVYNELSRVDESRLFIDINTKQKPVPNELLLDIRKLAEYRNDVETRLGDIFDLFATEPSSPLLGSMSPSKRKKDHISRVTFNAAVNPILGLFGEASPSEIYRVMAAYLTAVMGHAAEKKLEMDATQPIVFRAILSIFPEIAQRVRDRFGTRYLADDFAEIVSDMLKNVKHSSVKNVGNSVSAYAKVFTDGLKTKSIF</sequence>
<dbReference type="InterPro" id="IPR017601">
    <property type="entry name" value="DGQHR-contain_dom"/>
</dbReference>
<dbReference type="KEGG" id="ret:RHE_CH02924"/>